<feature type="transmembrane region" description="Helical" evidence="5">
    <location>
        <begin position="122"/>
        <end position="140"/>
    </location>
</feature>
<organism evidence="6 7">
    <name type="scientific">Penicillium cosmopolitanum</name>
    <dbReference type="NCBI Taxonomy" id="1131564"/>
    <lineage>
        <taxon>Eukaryota</taxon>
        <taxon>Fungi</taxon>
        <taxon>Dikarya</taxon>
        <taxon>Ascomycota</taxon>
        <taxon>Pezizomycotina</taxon>
        <taxon>Eurotiomycetes</taxon>
        <taxon>Eurotiomycetidae</taxon>
        <taxon>Eurotiales</taxon>
        <taxon>Aspergillaceae</taxon>
        <taxon>Penicillium</taxon>
    </lineage>
</organism>
<evidence type="ECO:0000313" key="6">
    <source>
        <dbReference type="EMBL" id="KAJ5391191.1"/>
    </source>
</evidence>
<dbReference type="EMBL" id="JAPZBU010000008">
    <property type="protein sequence ID" value="KAJ5391191.1"/>
    <property type="molecule type" value="Genomic_DNA"/>
</dbReference>
<sequence length="300" mass="34151">MAQCKALTTPDTMWPYCPSIAPAYLFAVLFGLTTLFHIAQAILHRKFYCWVIAMSGAMQTVTYIFRILSILSPASYSYYATWFILILVAPLWTNAFVYMVMGRMVWNFSDDARVLHVRPWRFGLFFVILDIVAFIVQVYGAATAAGDDVSYNTEMMGLHIYMGGVGAQQLFVLMFIVCAIFFHLKIIRQQRSDLKKALLLLYVLYACLALITLTGIKLRICFRLAEYSQGLESKIPLHEAYQYCLDSLPMLIGLVLLNAVHPGRIMPGKDSDMPSRKQRKTMTTYTKTRALDDEVEYSSV</sequence>
<dbReference type="OrthoDB" id="5384040at2759"/>
<reference evidence="6" key="1">
    <citation type="submission" date="2022-12" db="EMBL/GenBank/DDBJ databases">
        <authorList>
            <person name="Petersen C."/>
        </authorList>
    </citation>
    <scope>NUCLEOTIDE SEQUENCE</scope>
    <source>
        <strain evidence="6">IBT 29677</strain>
    </source>
</reference>
<evidence type="ECO:0008006" key="8">
    <source>
        <dbReference type="Google" id="ProtNLM"/>
    </source>
</evidence>
<feature type="transmembrane region" description="Helical" evidence="5">
    <location>
        <begin position="20"/>
        <end position="40"/>
    </location>
</feature>
<name>A0A9X0B7P5_9EURO</name>
<dbReference type="PANTHER" id="PTHR31465">
    <property type="entry name" value="PROTEIN RTA1-RELATED"/>
    <property type="match status" value="1"/>
</dbReference>
<dbReference type="Proteomes" id="UP001147747">
    <property type="component" value="Unassembled WGS sequence"/>
</dbReference>
<keyword evidence="7" id="KW-1185">Reference proteome</keyword>
<evidence type="ECO:0000256" key="3">
    <source>
        <dbReference type="ARBA" id="ARBA00022989"/>
    </source>
</evidence>
<feature type="transmembrane region" description="Helical" evidence="5">
    <location>
        <begin position="199"/>
        <end position="220"/>
    </location>
</feature>
<keyword evidence="3 5" id="KW-1133">Transmembrane helix</keyword>
<accession>A0A9X0B7P5</accession>
<dbReference type="GeneID" id="81370298"/>
<feature type="transmembrane region" description="Helical" evidence="5">
    <location>
        <begin position="80"/>
        <end position="101"/>
    </location>
</feature>
<protein>
    <recommendedName>
        <fullName evidence="8">RTA1 domain protein</fullName>
    </recommendedName>
</protein>
<evidence type="ECO:0000313" key="7">
    <source>
        <dbReference type="Proteomes" id="UP001147747"/>
    </source>
</evidence>
<gene>
    <name evidence="6" type="ORF">N7509_006681</name>
</gene>
<comment type="subcellular location">
    <subcellularLocation>
        <location evidence="1">Membrane</location>
        <topology evidence="1">Multi-pass membrane protein</topology>
    </subcellularLocation>
</comment>
<comment type="caution">
    <text evidence="6">The sequence shown here is derived from an EMBL/GenBank/DDBJ whole genome shotgun (WGS) entry which is preliminary data.</text>
</comment>
<dbReference type="RefSeq" id="XP_056486869.1">
    <property type="nucleotide sequence ID" value="XM_056631318.1"/>
</dbReference>
<reference evidence="6" key="2">
    <citation type="journal article" date="2023" name="IMA Fungus">
        <title>Comparative genomic study of the Penicillium genus elucidates a diverse pangenome and 15 lateral gene transfer events.</title>
        <authorList>
            <person name="Petersen C."/>
            <person name="Sorensen T."/>
            <person name="Nielsen M.R."/>
            <person name="Sondergaard T.E."/>
            <person name="Sorensen J.L."/>
            <person name="Fitzpatrick D.A."/>
            <person name="Frisvad J.C."/>
            <person name="Nielsen K.L."/>
        </authorList>
    </citation>
    <scope>NUCLEOTIDE SEQUENCE</scope>
    <source>
        <strain evidence="6">IBT 29677</strain>
    </source>
</reference>
<dbReference type="Pfam" id="PF04479">
    <property type="entry name" value="RTA1"/>
    <property type="match status" value="1"/>
</dbReference>
<dbReference type="PANTHER" id="PTHR31465:SF15">
    <property type="entry name" value="LIPID TRANSPORTER ATNI-RELATED"/>
    <property type="match status" value="1"/>
</dbReference>
<feature type="transmembrane region" description="Helical" evidence="5">
    <location>
        <begin position="160"/>
        <end position="187"/>
    </location>
</feature>
<evidence type="ECO:0000256" key="1">
    <source>
        <dbReference type="ARBA" id="ARBA00004141"/>
    </source>
</evidence>
<keyword evidence="2 5" id="KW-0812">Transmembrane</keyword>
<dbReference type="GO" id="GO:0016020">
    <property type="term" value="C:membrane"/>
    <property type="evidence" value="ECO:0007669"/>
    <property type="project" value="UniProtKB-SubCell"/>
</dbReference>
<evidence type="ECO:0000256" key="4">
    <source>
        <dbReference type="ARBA" id="ARBA00023136"/>
    </source>
</evidence>
<dbReference type="AlphaFoldDB" id="A0A9X0B7P5"/>
<evidence type="ECO:0000256" key="2">
    <source>
        <dbReference type="ARBA" id="ARBA00022692"/>
    </source>
</evidence>
<evidence type="ECO:0000256" key="5">
    <source>
        <dbReference type="SAM" id="Phobius"/>
    </source>
</evidence>
<dbReference type="InterPro" id="IPR007568">
    <property type="entry name" value="RTA1"/>
</dbReference>
<feature type="transmembrane region" description="Helical" evidence="5">
    <location>
        <begin position="47"/>
        <end position="68"/>
    </location>
</feature>
<keyword evidence="4 5" id="KW-0472">Membrane</keyword>
<proteinExistence type="predicted"/>